<gene>
    <name evidence="2" type="ORF">JYA63_14520</name>
</gene>
<feature type="transmembrane region" description="Helical" evidence="1">
    <location>
        <begin position="68"/>
        <end position="89"/>
    </location>
</feature>
<dbReference type="RefSeq" id="WP_205726307.1">
    <property type="nucleotide sequence ID" value="NZ_JAFHKR010000039.1"/>
</dbReference>
<proteinExistence type="predicted"/>
<keyword evidence="1" id="KW-0472">Membrane</keyword>
<protein>
    <submittedName>
        <fullName evidence="2">Uncharacterized protein</fullName>
    </submittedName>
</protein>
<evidence type="ECO:0000313" key="2">
    <source>
        <dbReference type="EMBL" id="MBN3555490.1"/>
    </source>
</evidence>
<evidence type="ECO:0000313" key="3">
    <source>
        <dbReference type="Proteomes" id="UP001296923"/>
    </source>
</evidence>
<feature type="transmembrane region" description="Helical" evidence="1">
    <location>
        <begin position="101"/>
        <end position="121"/>
    </location>
</feature>
<reference evidence="2 3" key="1">
    <citation type="submission" date="2021-01" db="EMBL/GenBank/DDBJ databases">
        <title>Genome Sequencing of Type Strains.</title>
        <authorList>
            <person name="Lemaire J.F."/>
            <person name="Inderbitzin P."/>
            <person name="Collins S.B."/>
            <person name="Wespe N."/>
            <person name="Knight-Connoni V."/>
        </authorList>
    </citation>
    <scope>NUCLEOTIDE SEQUENCE [LARGE SCALE GENOMIC DNA]</scope>
    <source>
        <strain evidence="2 3">DSM 23009</strain>
    </source>
</reference>
<organism evidence="2 3">
    <name type="scientific">Fictibacillus nanhaiensis</name>
    <dbReference type="NCBI Taxonomy" id="742169"/>
    <lineage>
        <taxon>Bacteria</taxon>
        <taxon>Bacillati</taxon>
        <taxon>Bacillota</taxon>
        <taxon>Bacilli</taxon>
        <taxon>Bacillales</taxon>
        <taxon>Fictibacillaceae</taxon>
        <taxon>Fictibacillus</taxon>
    </lineage>
</organism>
<keyword evidence="1" id="KW-0812">Transmembrane</keyword>
<keyword evidence="3" id="KW-1185">Reference proteome</keyword>
<keyword evidence="1" id="KW-1133">Transmembrane helix</keyword>
<sequence>MKKKDLTKLIYSATNKQLLKYLQEEYSFYLGKDKGYFKNRLNELKQLDIDTIKFGIARMEEIQEERNIMSSLPSLVTLMTALIASYISVLDKGFEVNNLKISSALNTVAILIVTITVIYSVTGARLGRSKAALFKELLLHCEKLKTQNKK</sequence>
<comment type="caution">
    <text evidence="2">The sequence shown here is derived from an EMBL/GenBank/DDBJ whole genome shotgun (WGS) entry which is preliminary data.</text>
</comment>
<accession>A0ABS2ZTX9</accession>
<dbReference type="Proteomes" id="UP001296923">
    <property type="component" value="Unassembled WGS sequence"/>
</dbReference>
<name>A0ABS2ZTX9_9BACL</name>
<dbReference type="EMBL" id="JAFHKR010000039">
    <property type="protein sequence ID" value="MBN3555490.1"/>
    <property type="molecule type" value="Genomic_DNA"/>
</dbReference>
<evidence type="ECO:0000256" key="1">
    <source>
        <dbReference type="SAM" id="Phobius"/>
    </source>
</evidence>